<sequence>MTRPLRFLALALCCWLLPWLAHAQVQASLDRSTAQLGDTVTLNLRSQTAPLAAPDLSPLSADFEVLGKSSGSTTSFVNGQRTVEYSYGVALRPLHQGTLRIPPLTVGNETTQPLTLEVTAPSATGQAATGPVFVEAAIDPSHAYVGQQLSLSVKLYYTANLANASLGDPRIDGVDVSRIGGDTDYQAERNGRIYNVIERRYVLVPQRAGELTIPPIPFQGDLLDPNDPDSFLGMGAPVSAQSRPLSVMINAAPSDWGSAAWLPARKLSLTLDGLPDAATPLRVGQPFNLTLSMEATGLPFEALPSLSLPALDGATAYPDKPVTGNRADGPWVVGRRQQAFAIVPGKAGTLTVPAITVKWWNVLTGRAETATVPEHQFTVLSASGAPAPVVTPPATAGSSAPAATSSPAVVAEGNSAPARSLPWSWIALGSLGLWLVTVLLGVVWWRRRASRPAPIATAGSTATLSAREAKQAFLRAVREADVTEQAHRLLAWARTERPALRHLDAVSAALASSEQHAAIDALQRARYATSAHAPDRQALAAAFASGFAWRSEASPPAGQEPLPPLYPFTLR</sequence>
<gene>
    <name evidence="4" type="ORF">ISP17_03110</name>
</gene>
<dbReference type="RefSeq" id="WP_404630052.1">
    <property type="nucleotide sequence ID" value="NZ_JADIKM010000001.1"/>
</dbReference>
<evidence type="ECO:0000256" key="1">
    <source>
        <dbReference type="SAM" id="Phobius"/>
    </source>
</evidence>
<keyword evidence="2" id="KW-0732">Signal</keyword>
<proteinExistence type="predicted"/>
<feature type="chain" id="PRO_5045774047" evidence="2">
    <location>
        <begin position="24"/>
        <end position="571"/>
    </location>
</feature>
<dbReference type="Pfam" id="PF13584">
    <property type="entry name" value="BatD"/>
    <property type="match status" value="2"/>
</dbReference>
<dbReference type="PANTHER" id="PTHR40940">
    <property type="entry name" value="PROTEIN BATD-RELATED"/>
    <property type="match status" value="1"/>
</dbReference>
<dbReference type="Proteomes" id="UP001620460">
    <property type="component" value="Unassembled WGS sequence"/>
</dbReference>
<dbReference type="PANTHER" id="PTHR40940:SF1">
    <property type="entry name" value="PROTEIN BATD"/>
    <property type="match status" value="1"/>
</dbReference>
<comment type="caution">
    <text evidence="4">The sequence shown here is derived from an EMBL/GenBank/DDBJ whole genome shotgun (WGS) entry which is preliminary data.</text>
</comment>
<keyword evidence="5" id="KW-1185">Reference proteome</keyword>
<evidence type="ECO:0000313" key="5">
    <source>
        <dbReference type="Proteomes" id="UP001620460"/>
    </source>
</evidence>
<evidence type="ECO:0000313" key="4">
    <source>
        <dbReference type="EMBL" id="MFK2902938.1"/>
    </source>
</evidence>
<keyword evidence="1" id="KW-1133">Transmembrane helix</keyword>
<dbReference type="Pfam" id="PF25607">
    <property type="entry name" value="DUF7939"/>
    <property type="match status" value="1"/>
</dbReference>
<name>A0ABW8JP90_9GAMM</name>
<dbReference type="EMBL" id="JADIKM010000001">
    <property type="protein sequence ID" value="MFK2902938.1"/>
    <property type="molecule type" value="Genomic_DNA"/>
</dbReference>
<evidence type="ECO:0000256" key="2">
    <source>
        <dbReference type="SAM" id="SignalP"/>
    </source>
</evidence>
<accession>A0ABW8JP90</accession>
<feature type="domain" description="DUF7939" evidence="3">
    <location>
        <begin position="467"/>
        <end position="544"/>
    </location>
</feature>
<reference evidence="4 5" key="1">
    <citation type="submission" date="2020-10" db="EMBL/GenBank/DDBJ databases">
        <title>Phylogeny of dyella-like bacteria.</title>
        <authorList>
            <person name="Fu J."/>
        </authorList>
    </citation>
    <scope>NUCLEOTIDE SEQUENCE [LARGE SCALE GENOMIC DNA]</scope>
    <source>
        <strain evidence="4 5">Gsoil3046</strain>
    </source>
</reference>
<evidence type="ECO:0000259" key="3">
    <source>
        <dbReference type="Pfam" id="PF25607"/>
    </source>
</evidence>
<dbReference type="InterPro" id="IPR057699">
    <property type="entry name" value="DUF7939"/>
</dbReference>
<keyword evidence="1" id="KW-0472">Membrane</keyword>
<feature type="transmembrane region" description="Helical" evidence="1">
    <location>
        <begin position="423"/>
        <end position="445"/>
    </location>
</feature>
<organism evidence="4 5">
    <name type="scientific">Dyella ginsengisoli</name>
    <dbReference type="NCBI Taxonomy" id="363848"/>
    <lineage>
        <taxon>Bacteria</taxon>
        <taxon>Pseudomonadati</taxon>
        <taxon>Pseudomonadota</taxon>
        <taxon>Gammaproteobacteria</taxon>
        <taxon>Lysobacterales</taxon>
        <taxon>Rhodanobacteraceae</taxon>
        <taxon>Dyella</taxon>
    </lineage>
</organism>
<protein>
    <submittedName>
        <fullName evidence="4">Protein BatD</fullName>
    </submittedName>
</protein>
<dbReference type="InterPro" id="IPR025738">
    <property type="entry name" value="BatD"/>
</dbReference>
<keyword evidence="1" id="KW-0812">Transmembrane</keyword>
<feature type="signal peptide" evidence="2">
    <location>
        <begin position="1"/>
        <end position="23"/>
    </location>
</feature>